<feature type="domain" description="Transposase IS204/IS1001/IS1096/IS1165 DDE" evidence="1">
    <location>
        <begin position="319"/>
        <end position="399"/>
    </location>
</feature>
<dbReference type="Proteomes" id="UP000249754">
    <property type="component" value="Unassembled WGS sequence"/>
</dbReference>
<comment type="caution">
    <text evidence="2">The sequence shown here is derived from an EMBL/GenBank/DDBJ whole genome shotgun (WGS) entry which is preliminary data.</text>
</comment>
<accession>A0A327RSE9</accession>
<dbReference type="PANTHER" id="PTHR33498">
    <property type="entry name" value="TRANSPOSASE FOR INSERTION SEQUENCE ELEMENT IS1557"/>
    <property type="match status" value="1"/>
</dbReference>
<reference evidence="2 3" key="1">
    <citation type="submission" date="2018-06" db="EMBL/GenBank/DDBJ databases">
        <title>Genomic Encyclopedia of Archaeal and Bacterial Type Strains, Phase II (KMG-II): from individual species to whole genera.</title>
        <authorList>
            <person name="Goeker M."/>
        </authorList>
    </citation>
    <scope>NUCLEOTIDE SEQUENCE [LARGE SCALE GENOMIC DNA]</scope>
    <source>
        <strain evidence="2 3">DSM 14825</strain>
    </source>
</reference>
<dbReference type="RefSeq" id="WP_111636502.1">
    <property type="nucleotide sequence ID" value="NZ_QLLR01000055.1"/>
</dbReference>
<dbReference type="InterPro" id="IPR002560">
    <property type="entry name" value="Transposase_DDE"/>
</dbReference>
<proteinExistence type="predicted"/>
<evidence type="ECO:0000313" key="3">
    <source>
        <dbReference type="Proteomes" id="UP000249754"/>
    </source>
</evidence>
<evidence type="ECO:0000259" key="1">
    <source>
        <dbReference type="Pfam" id="PF01610"/>
    </source>
</evidence>
<protein>
    <submittedName>
        <fullName evidence="2">Transposase</fullName>
    </submittedName>
</protein>
<dbReference type="NCBIfam" id="NF033550">
    <property type="entry name" value="transpos_ISL3"/>
    <property type="match status" value="1"/>
</dbReference>
<dbReference type="EMBL" id="QLLR01000055">
    <property type="protein sequence ID" value="RAJ19960.1"/>
    <property type="molecule type" value="Genomic_DNA"/>
</dbReference>
<dbReference type="PANTHER" id="PTHR33498:SF1">
    <property type="entry name" value="TRANSPOSASE FOR INSERTION SEQUENCE ELEMENT IS1557"/>
    <property type="match status" value="1"/>
</dbReference>
<dbReference type="InterPro" id="IPR047951">
    <property type="entry name" value="Transpos_ISL3"/>
</dbReference>
<gene>
    <name evidence="2" type="ORF">LY11_05237</name>
</gene>
<organism evidence="2 3">
    <name type="scientific">Pedobacter cryoconitis</name>
    <dbReference type="NCBI Taxonomy" id="188932"/>
    <lineage>
        <taxon>Bacteria</taxon>
        <taxon>Pseudomonadati</taxon>
        <taxon>Bacteroidota</taxon>
        <taxon>Sphingobacteriia</taxon>
        <taxon>Sphingobacteriales</taxon>
        <taxon>Sphingobacteriaceae</taxon>
        <taxon>Pedobacter</taxon>
    </lineage>
</organism>
<name>A0A327RSE9_9SPHI</name>
<dbReference type="OrthoDB" id="3238779at2"/>
<dbReference type="AlphaFoldDB" id="A0A327RSE9"/>
<feature type="domain" description="Transposase IS204/IS1001/IS1096/IS1165 DDE" evidence="1">
    <location>
        <begin position="10"/>
        <end position="130"/>
    </location>
</feature>
<sequence length="408" mass="46682">MPVHDNLLCVGIDDWAKRKGMNYGSILVNAETGRTIDLLNSRGSNDVIDWFSAHQEVKYVTRDRATAYASAITKSIPAAKQIADRFHLVKNLGDAIHEEIRLEYGHLKQVAKNLSADVKIMSSNTAGVDTHDDVGPISEPGISLYMTERQEKFQLMVKLKKDGHSLTNIARRMQMNWRTVKKYLTSSLPSIKRETRVNYNKYINQVNHMVNLEINPTAMFKSLKDLGLNCCERSFTRWFTIKFPAYQYKWNRACLQPLENKKPSIWINYIPPLKKLAIFITNPGYGVSKETGECSKEKEIVDEVVNKVPILASLRKAYIDFRTVLKGGCPEQLDVWIKEVQLIGRKKIDRFCNGLKKDILAVKNAIIHNWTNGLVEGCVNRLKNKKREMYGRCGFQLLRRKVCLSVMG</sequence>
<evidence type="ECO:0000313" key="2">
    <source>
        <dbReference type="EMBL" id="RAJ19960.1"/>
    </source>
</evidence>
<dbReference type="Pfam" id="PF01610">
    <property type="entry name" value="DDE_Tnp_ISL3"/>
    <property type="match status" value="2"/>
</dbReference>